<dbReference type="HOGENOM" id="CLU_3153682_0_0_9"/>
<gene>
    <name evidence="1" type="ORF">CLOSTHATH_05510</name>
</gene>
<protein>
    <submittedName>
        <fullName evidence="1">Uncharacterized protein</fullName>
    </submittedName>
</protein>
<dbReference type="Proteomes" id="UP000004968">
    <property type="component" value="Unassembled WGS sequence"/>
</dbReference>
<evidence type="ECO:0000313" key="1">
    <source>
        <dbReference type="EMBL" id="EFC96297.1"/>
    </source>
</evidence>
<organism evidence="1 2">
    <name type="scientific">Hungatella hathewayi DSM 13479</name>
    <dbReference type="NCBI Taxonomy" id="566550"/>
    <lineage>
        <taxon>Bacteria</taxon>
        <taxon>Bacillati</taxon>
        <taxon>Bacillota</taxon>
        <taxon>Clostridia</taxon>
        <taxon>Lachnospirales</taxon>
        <taxon>Lachnospiraceae</taxon>
        <taxon>Hungatella</taxon>
    </lineage>
</organism>
<evidence type="ECO:0000313" key="2">
    <source>
        <dbReference type="Proteomes" id="UP000004968"/>
    </source>
</evidence>
<comment type="caution">
    <text evidence="1">The sequence shown here is derived from an EMBL/GenBank/DDBJ whole genome shotgun (WGS) entry which is preliminary data.</text>
</comment>
<reference evidence="1 2" key="1">
    <citation type="submission" date="2010-01" db="EMBL/GenBank/DDBJ databases">
        <authorList>
            <person name="Weinstock G."/>
            <person name="Sodergren E."/>
            <person name="Clifton S."/>
            <person name="Fulton L."/>
            <person name="Fulton B."/>
            <person name="Courtney L."/>
            <person name="Fronick C."/>
            <person name="Harrison M."/>
            <person name="Strong C."/>
            <person name="Farmer C."/>
            <person name="Delahaunty K."/>
            <person name="Markovic C."/>
            <person name="Hall O."/>
            <person name="Minx P."/>
            <person name="Tomlinson C."/>
            <person name="Mitreva M."/>
            <person name="Nelson J."/>
            <person name="Hou S."/>
            <person name="Wollam A."/>
            <person name="Pepin K.H."/>
            <person name="Johnson M."/>
            <person name="Bhonagiri V."/>
            <person name="Nash W.E."/>
            <person name="Warren W."/>
            <person name="Chinwalla A."/>
            <person name="Mardis E.R."/>
            <person name="Wilson R.K."/>
        </authorList>
    </citation>
    <scope>NUCLEOTIDE SEQUENCE [LARGE SCALE GENOMIC DNA]</scope>
    <source>
        <strain evidence="1 2">DSM 13479</strain>
    </source>
</reference>
<sequence>MSNGFSALLILYSCGLRVSAQSAEPLQVTLLFENLGLSASICQAVILL</sequence>
<accession>D3APF8</accession>
<dbReference type="EMBL" id="ACIO01000578">
    <property type="protein sequence ID" value="EFC96297.1"/>
    <property type="molecule type" value="Genomic_DNA"/>
</dbReference>
<proteinExistence type="predicted"/>
<name>D3APF8_9FIRM</name>
<dbReference type="AlphaFoldDB" id="D3APF8"/>